<feature type="region of interest" description="Disordered" evidence="1">
    <location>
        <begin position="60"/>
        <end position="81"/>
    </location>
</feature>
<dbReference type="SUPFAM" id="SSF56112">
    <property type="entry name" value="Protein kinase-like (PK-like)"/>
    <property type="match status" value="1"/>
</dbReference>
<feature type="transmembrane region" description="Helical" evidence="2">
    <location>
        <begin position="1254"/>
        <end position="1277"/>
    </location>
</feature>
<feature type="compositionally biased region" description="Polar residues" evidence="1">
    <location>
        <begin position="67"/>
        <end position="76"/>
    </location>
</feature>
<dbReference type="Proteomes" id="UP001281761">
    <property type="component" value="Unassembled WGS sequence"/>
</dbReference>
<comment type="caution">
    <text evidence="4">The sequence shown here is derived from an EMBL/GenBank/DDBJ whole genome shotgun (WGS) entry which is preliminary data.</text>
</comment>
<feature type="region of interest" description="Disordered" evidence="1">
    <location>
        <begin position="1436"/>
        <end position="1461"/>
    </location>
</feature>
<evidence type="ECO:0000256" key="2">
    <source>
        <dbReference type="SAM" id="Phobius"/>
    </source>
</evidence>
<feature type="compositionally biased region" description="Basic and acidic residues" evidence="1">
    <location>
        <begin position="1326"/>
        <end position="1336"/>
    </location>
</feature>
<keyword evidence="5" id="KW-1185">Reference proteome</keyword>
<dbReference type="Pfam" id="PF07714">
    <property type="entry name" value="PK_Tyr_Ser-Thr"/>
    <property type="match status" value="1"/>
</dbReference>
<protein>
    <recommendedName>
        <fullName evidence="3">Protein kinase domain-containing protein</fullName>
    </recommendedName>
</protein>
<evidence type="ECO:0000259" key="3">
    <source>
        <dbReference type="PROSITE" id="PS50011"/>
    </source>
</evidence>
<dbReference type="PANTHER" id="PTHR23257">
    <property type="entry name" value="SERINE-THREONINE PROTEIN KINASE"/>
    <property type="match status" value="1"/>
</dbReference>
<evidence type="ECO:0000313" key="5">
    <source>
        <dbReference type="Proteomes" id="UP001281761"/>
    </source>
</evidence>
<dbReference type="InterPro" id="IPR011009">
    <property type="entry name" value="Kinase-like_dom_sf"/>
</dbReference>
<evidence type="ECO:0000313" key="4">
    <source>
        <dbReference type="EMBL" id="KAK2947525.1"/>
    </source>
</evidence>
<dbReference type="EMBL" id="JARBJD010000198">
    <property type="protein sequence ID" value="KAK2947525.1"/>
    <property type="molecule type" value="Genomic_DNA"/>
</dbReference>
<feature type="region of interest" description="Disordered" evidence="1">
    <location>
        <begin position="1319"/>
        <end position="1341"/>
    </location>
</feature>
<keyword evidence="2" id="KW-1133">Transmembrane helix</keyword>
<name>A0ABQ9X6W8_9EUKA</name>
<dbReference type="InterPro" id="IPR000719">
    <property type="entry name" value="Prot_kinase_dom"/>
</dbReference>
<keyword evidence="2" id="KW-0812">Transmembrane</keyword>
<gene>
    <name evidence="4" type="ORF">BLNAU_17545</name>
</gene>
<accession>A0ABQ9X6W8</accession>
<dbReference type="Gene3D" id="1.10.510.10">
    <property type="entry name" value="Transferase(Phosphotransferase) domain 1"/>
    <property type="match status" value="1"/>
</dbReference>
<evidence type="ECO:0000256" key="1">
    <source>
        <dbReference type="SAM" id="MobiDB-lite"/>
    </source>
</evidence>
<sequence>MQYWGTNNANRMDVDCPNSSILRLNEEVVISSSFEIRSEELTLIGNSSRLLFQRDIQRSSASSSWSPNPVSTTNDPGRTPKVENDGLSAAGFMFDVLNSTFSVSGVHAILNSKRKGICSVAGSTVRFSSSWITSNGDSCPFMVRTSGNEETPLGSTIILADLTHHSMSGHVAPFVGLIHPQQPLLTPRAIERGDGVTGQADIISIVGTGLLLESKDLIGTTGPLFSFGVLERNSSLGASRCGLRLETNLVGSTLLNVSSSSSPIAPNKPLFGSEVSQRVVGCSMSRSMNHDSGTAMMSPNLGGNFMCLNTSFSSCIRLGNEDLTFSFENRTQWGHGRLDSVPAGVTSVTFTLCTFRSMYLHDDSSEGGAAICLSQSQSSLSIDTCSFSGCQCYKYDMNGGAIFFTSDDPAVTFSLTHSSFTDCYMYGDSGSIVARDVAVLSIDSCFFAHSEADRHGAAEFVSDTVSISNTAFVDCSAHEEDRGAICITFHETLSLLFLQFRHTTVDYEGDARDIYFTNPTTQITADMVQFCDSTSGDPNVYLWQGLFGGPLVPQIDQTPTVESVTVTFENNEAIVRVETKEAIRGTLNILLEGPNVPRLVHVLFGDRRTLSTVGTVVVSSGPNGILPEATYQYYKSSLAPYPAPTVRSAESIQCAWDKTEIVMKGVYLLDEGNITLQGWLEWETEYKDAKVMWIPEGKQEDEELTLVGFVTLITPAEPPRFPNVTNRMLNADRTEVVVSLEGRKLRADLGYLILHSDSQYWQSIGEIDVVNETHCSASFKTAKVENSTHVEFGKAYELYAISSDWIGNHVETGIIIEVPLPPKITFIEFIFSNALHSGCIVVLTGTDLIVGNSLNVTLNNSLSLIATVTSEIEAKSVEVQIGWPTTLQHNTEYAITSIETMNDNGGSVGFDPPIANTTGSLPTDIVIFVDSGSSSESSLFCGDRERPCCSIEDGWKIVEGSSELEGEGMIEVVGGRLWIHDVDVVLSDSPSLIFIRMVGGHLTMKTCSLVGPKGTPPSNIIESSATLCEWDSGILMLLNSTTIIKQTDMTYLSQGAINMKNGSLSIETSAFHDNTPPSSSFPSLRHNIRCSEGGEIDVGSLNGGDGMETPSAWISASDCQLTAKEAISRSPFFVPTLSSSSTSTLNKSEKAFDLTMKGTTLIPCSLILEVFEKKKDGSAGLATPFLLTQNDTIHFNDTTIILSLLLSSLSSLDDSLEWRGRLRFGNDQLTETSFLIQENAVERRSQAVKENMKWWLPLVISLSVLFVIVVVVVLVCCRRRRVERTGQKETEMKESDQLQMEDEKIEIVTDNRIGVNSVHTFSSSQSDKETDEKQPEPSEDLNPFENVEEVLVCSGDLKTTDFVSKDRTLYNALHSEKKWDVRIRQAQQQLVGGLKGVWKKDRQAAILRALTAHNILFDSKQNVCLKLNLDLPPHTHLPLSTQQNKTEEAPQEQEPAVETNESKLTGPDFAERVNEGVRWFAPEVISNKSNVNCGHGAVFSLGLILWEMETGLVPFGEHDAVNASRQIVTGVQPKLELVKNDEMRELISQCLSLKPVDRPDLETIKTTLDFIPADKSFNPNALAQC</sequence>
<reference evidence="4 5" key="1">
    <citation type="journal article" date="2022" name="bioRxiv">
        <title>Genomics of Preaxostyla Flagellates Illuminates Evolutionary Transitions and the Path Towards Mitochondrial Loss.</title>
        <authorList>
            <person name="Novak L.V.F."/>
            <person name="Treitli S.C."/>
            <person name="Pyrih J."/>
            <person name="Halakuc P."/>
            <person name="Pipaliya S.V."/>
            <person name="Vacek V."/>
            <person name="Brzon O."/>
            <person name="Soukal P."/>
            <person name="Eme L."/>
            <person name="Dacks J.B."/>
            <person name="Karnkowska A."/>
            <person name="Elias M."/>
            <person name="Hampl V."/>
        </authorList>
    </citation>
    <scope>NUCLEOTIDE SEQUENCE [LARGE SCALE GENOMIC DNA]</scope>
    <source>
        <strain evidence="4">NAU3</strain>
        <tissue evidence="4">Gut</tissue>
    </source>
</reference>
<organism evidence="4 5">
    <name type="scientific">Blattamonas nauphoetae</name>
    <dbReference type="NCBI Taxonomy" id="2049346"/>
    <lineage>
        <taxon>Eukaryota</taxon>
        <taxon>Metamonada</taxon>
        <taxon>Preaxostyla</taxon>
        <taxon>Oxymonadida</taxon>
        <taxon>Blattamonas</taxon>
    </lineage>
</organism>
<keyword evidence="2" id="KW-0472">Membrane</keyword>
<proteinExistence type="predicted"/>
<dbReference type="InterPro" id="IPR001245">
    <property type="entry name" value="Ser-Thr/Tyr_kinase_cat_dom"/>
</dbReference>
<dbReference type="PROSITE" id="PS50011">
    <property type="entry name" value="PROTEIN_KINASE_DOM"/>
    <property type="match status" value="1"/>
</dbReference>
<dbReference type="InterPro" id="IPR050167">
    <property type="entry name" value="Ser_Thr_protein_kinase"/>
</dbReference>
<feature type="domain" description="Protein kinase" evidence="3">
    <location>
        <begin position="1213"/>
        <end position="1571"/>
    </location>
</feature>